<evidence type="ECO:0000256" key="3">
    <source>
        <dbReference type="ARBA" id="ARBA00022490"/>
    </source>
</evidence>
<dbReference type="Proteomes" id="UP000274082">
    <property type="component" value="Chromosome 18"/>
</dbReference>
<dbReference type="GO" id="GO:0016684">
    <property type="term" value="F:oxidoreductase activity, acting on peroxide as acceptor"/>
    <property type="evidence" value="ECO:0007669"/>
    <property type="project" value="TreeGrafter"/>
</dbReference>
<dbReference type="GO" id="GO:0016239">
    <property type="term" value="P:positive regulation of macroautophagy"/>
    <property type="evidence" value="ECO:0007669"/>
    <property type="project" value="TreeGrafter"/>
</dbReference>
<feature type="compositionally biased region" description="Polar residues" evidence="4">
    <location>
        <begin position="376"/>
        <end position="386"/>
    </location>
</feature>
<dbReference type="PANTHER" id="PTHR12474">
    <property type="entry name" value="P53 REGULATED PA26 NUCLEAR PROTEIN SESTRIN"/>
    <property type="match status" value="1"/>
</dbReference>
<protein>
    <submittedName>
        <fullName evidence="5">PA26 p53-induced protein (Sestrin), putative</fullName>
    </submittedName>
</protein>
<feature type="region of interest" description="Disordered" evidence="4">
    <location>
        <begin position="833"/>
        <end position="854"/>
    </location>
</feature>
<dbReference type="GO" id="GO:1904262">
    <property type="term" value="P:negative regulation of TORC1 signaling"/>
    <property type="evidence" value="ECO:0007669"/>
    <property type="project" value="TreeGrafter"/>
</dbReference>
<keyword evidence="6" id="KW-1185">Reference proteome</keyword>
<feature type="region of interest" description="Disordered" evidence="4">
    <location>
        <begin position="102"/>
        <end position="156"/>
    </location>
</feature>
<feature type="region of interest" description="Disordered" evidence="4">
    <location>
        <begin position="1026"/>
        <end position="1047"/>
    </location>
</feature>
<feature type="region of interest" description="Disordered" evidence="4">
    <location>
        <begin position="1231"/>
        <end position="1259"/>
    </location>
</feature>
<dbReference type="EMBL" id="CP029517">
    <property type="protein sequence ID" value="AYU77994.1"/>
    <property type="molecule type" value="Genomic_DNA"/>
</dbReference>
<dbReference type="GO" id="GO:0005737">
    <property type="term" value="C:cytoplasm"/>
    <property type="evidence" value="ECO:0007669"/>
    <property type="project" value="UniProtKB-SubCell"/>
</dbReference>
<feature type="region of interest" description="Disordered" evidence="4">
    <location>
        <begin position="291"/>
        <end position="312"/>
    </location>
</feature>
<evidence type="ECO:0000256" key="4">
    <source>
        <dbReference type="SAM" id="MobiDB-lite"/>
    </source>
</evidence>
<dbReference type="PANTHER" id="PTHR12474:SF0">
    <property type="entry name" value="SESTRIN HOMOLOG"/>
    <property type="match status" value="1"/>
</dbReference>
<keyword evidence="3" id="KW-0963">Cytoplasm</keyword>
<reference evidence="5 6" key="1">
    <citation type="journal article" date="2018" name="Sci. Rep.">
        <title>A complete Leishmania donovani reference genome identifies novel genetic variations associated with virulence.</title>
        <authorList>
            <person name="Lypaczewski P."/>
            <person name="Hoshizaki J."/>
            <person name="Zhang W.-W."/>
            <person name="McCall L.-I."/>
            <person name="Torcivia-Rodriguez J."/>
            <person name="Simonyan V."/>
            <person name="Kaur A."/>
            <person name="Dewar K."/>
            <person name="Matlashewski G."/>
        </authorList>
    </citation>
    <scope>NUCLEOTIDE SEQUENCE [LARGE SCALE GENOMIC DNA]</scope>
    <source>
        <strain evidence="5 6">LdCL</strain>
    </source>
</reference>
<dbReference type="VEuPathDB" id="TriTrypDB:LdCL_180011700"/>
<dbReference type="VEuPathDB" id="TriTrypDB:LDHU3_18.0860"/>
<dbReference type="GO" id="GO:1990253">
    <property type="term" value="P:cellular response to leucine starvation"/>
    <property type="evidence" value="ECO:0007669"/>
    <property type="project" value="TreeGrafter"/>
</dbReference>
<evidence type="ECO:0000313" key="6">
    <source>
        <dbReference type="Proteomes" id="UP000274082"/>
    </source>
</evidence>
<dbReference type="Gene3D" id="1.20.1290.10">
    <property type="entry name" value="AhpD-like"/>
    <property type="match status" value="1"/>
</dbReference>
<sequence>MQNITASSPSPYAGGGHCGDHSNRVGDAATAASVFRDFTWYSATLLSHLFVLEHAQLERTAAAEENRRRAAAAHSPQLLMSAAFESLNASVVVASASAAAGSAGATSREMGDGGSIGRQLDLESNKAGGDDDNSQNNGAAALSMPPLPPPASDESQKLPHLVTQHRPHVLIGFAAVGDATAVGAGNPMIADAATRWVPPQATRVAGSSAASPAAAAAAATATTTTAKTSAPDSAVTSLLAVFDAYYFPSELFDAAGPAASAMAGQQGEKADNLLLPDAGASAMHVATDGAEQVHGTGTSSAGAADSGAGSGTAAPRVAAEALREAFHDLLVLGQRCAVFALTYRGIVGCGNDAAASRAWLGSADVEGEDDAGHHYSPNTDGEHLSTTASTAKMHDAAGAGFSSEDDAKADEAVQQAASASLQFLLQLACSCPCAPLAYAAQLCIAYALAARPPPCCATGWIARQQLMRYLPTLQPQSRAVPATDASASSTAVGGPPPHCGVGGGGGSIATTSSRSGTKSKHIPTTQHVRPEDAMLWFDSTGAVHLMTAERWWDAQQQHAATCLAYCGPLPATTALPTVQRLLMEEEAYMGPNGSAAAVLKSVLEAVSAEVCLNARAISGSPSSTVHTSLRRRRGVHRGGGASAGGRRSLTGDGEEDAADGRVQSGSSTLSGACRVVGAASGSVASMGRAQGAAAVGAPTRLSKAAKRRRALLFALAQSHLLPPVQQLATSKTLLYGVFTDGGECPSYYKLLSLYPDVLRAHHAALHYVLYGDGPLLVDMRLMIAVMAASRHRCEYLVSRFSALLLRYAEEAMLEEYVEEDDCGAGNGSSALRGGHQGRLYRSSSSSSSGGARGHAAYSRRDAADAYDYDSPHFAGPSAYPRQQKHRHSDESVAGCFRGQSRQRWITHGPPARLRAVQRFIALAAHTPWTLSEVEIRNVLACGWTVPEVFQLVAIVAQVVPLCGFVMGLFVPAEPWAMTLLPLEVVERLGHRAVTEDALAGPLGGSGVSSGGMAGCCPDPAISHCNSGGRGGGDERGSPTGGAARPPHADVYRRFAGDDNVVSEQRIKGGTTAANPPTLWRSRFTWNEVGATSMEQYYPGAATLLNEEIECYLDVVRQLTKADCVGLMSPDYDPSYAFRSLQLYVQNLVGFMVEDYSYNDINKVLRRPAKWFAQVLTMRPETLSRSEVVRWYVPTTPPTGKTSDMSAESSLVTHQLKREIELLSVVDSAQGGHRGGIESASAHQDNGDRPPPTPTEAARDAAEAEALQTALTLQDERVLLLIALATMEARKEGLLHILLRPLCAVLNNM</sequence>
<organism evidence="5 6">
    <name type="scientific">Leishmania donovani</name>
    <dbReference type="NCBI Taxonomy" id="5661"/>
    <lineage>
        <taxon>Eukaryota</taxon>
        <taxon>Discoba</taxon>
        <taxon>Euglenozoa</taxon>
        <taxon>Kinetoplastea</taxon>
        <taxon>Metakinetoplastina</taxon>
        <taxon>Trypanosomatida</taxon>
        <taxon>Trypanosomatidae</taxon>
        <taxon>Leishmaniinae</taxon>
        <taxon>Leishmania</taxon>
    </lineage>
</organism>
<accession>A0A3S7WUZ0</accession>
<dbReference type="GO" id="GO:0070728">
    <property type="term" value="F:L-leucine binding"/>
    <property type="evidence" value="ECO:0007669"/>
    <property type="project" value="TreeGrafter"/>
</dbReference>
<comment type="similarity">
    <text evidence="2">Belongs to the sestrin family.</text>
</comment>
<dbReference type="InterPro" id="IPR029032">
    <property type="entry name" value="AhpD-like"/>
</dbReference>
<proteinExistence type="inferred from homology"/>
<dbReference type="GO" id="GO:0005634">
    <property type="term" value="C:nucleus"/>
    <property type="evidence" value="ECO:0007669"/>
    <property type="project" value="InterPro"/>
</dbReference>
<feature type="compositionally biased region" description="Low complexity" evidence="4">
    <location>
        <begin position="295"/>
        <end position="312"/>
    </location>
</feature>
<comment type="subcellular location">
    <subcellularLocation>
        <location evidence="1">Cytoplasm</location>
    </subcellularLocation>
</comment>
<dbReference type="InterPro" id="IPR006730">
    <property type="entry name" value="Sestrin"/>
</dbReference>
<gene>
    <name evidence="5" type="ORF">LdCL_180011700</name>
</gene>
<evidence type="ECO:0000313" key="5">
    <source>
        <dbReference type="EMBL" id="AYU77994.1"/>
    </source>
</evidence>
<dbReference type="SUPFAM" id="SSF69118">
    <property type="entry name" value="AhpD-like"/>
    <property type="match status" value="1"/>
</dbReference>
<feature type="region of interest" description="Disordered" evidence="4">
    <location>
        <begin position="366"/>
        <end position="386"/>
    </location>
</feature>
<evidence type="ECO:0000256" key="1">
    <source>
        <dbReference type="ARBA" id="ARBA00004496"/>
    </source>
</evidence>
<feature type="region of interest" description="Disordered" evidence="4">
    <location>
        <begin position="620"/>
        <end position="668"/>
    </location>
</feature>
<dbReference type="OrthoDB" id="337464at2759"/>
<dbReference type="VEuPathDB" id="TriTrypDB:LdBPK_180660.1"/>
<dbReference type="GO" id="GO:0071233">
    <property type="term" value="P:cellular response to L-leucine"/>
    <property type="evidence" value="ECO:0007669"/>
    <property type="project" value="TreeGrafter"/>
</dbReference>
<dbReference type="Pfam" id="PF04636">
    <property type="entry name" value="PA26"/>
    <property type="match status" value="2"/>
</dbReference>
<name>A0A3S7WUZ0_LEIDO</name>
<dbReference type="GO" id="GO:1901031">
    <property type="term" value="P:regulation of response to reactive oxygen species"/>
    <property type="evidence" value="ECO:0007669"/>
    <property type="project" value="InterPro"/>
</dbReference>
<feature type="compositionally biased region" description="Low complexity" evidence="4">
    <location>
        <begin position="841"/>
        <end position="854"/>
    </location>
</feature>
<evidence type="ECO:0000256" key="2">
    <source>
        <dbReference type="ARBA" id="ARBA00008350"/>
    </source>
</evidence>